<protein>
    <submittedName>
        <fullName evidence="2">Uncharacterized protein</fullName>
    </submittedName>
</protein>
<dbReference type="EMBL" id="BGZK01000112">
    <property type="protein sequence ID" value="GBP19842.1"/>
    <property type="molecule type" value="Genomic_DNA"/>
</dbReference>
<evidence type="ECO:0000313" key="2">
    <source>
        <dbReference type="EMBL" id="GBP19842.1"/>
    </source>
</evidence>
<keyword evidence="1" id="KW-0812">Transmembrane</keyword>
<dbReference type="AlphaFoldDB" id="A0A4C1U0J8"/>
<evidence type="ECO:0000256" key="1">
    <source>
        <dbReference type="SAM" id="Phobius"/>
    </source>
</evidence>
<organism evidence="2 3">
    <name type="scientific">Eumeta variegata</name>
    <name type="common">Bagworm moth</name>
    <name type="synonym">Eumeta japonica</name>
    <dbReference type="NCBI Taxonomy" id="151549"/>
    <lineage>
        <taxon>Eukaryota</taxon>
        <taxon>Metazoa</taxon>
        <taxon>Ecdysozoa</taxon>
        <taxon>Arthropoda</taxon>
        <taxon>Hexapoda</taxon>
        <taxon>Insecta</taxon>
        <taxon>Pterygota</taxon>
        <taxon>Neoptera</taxon>
        <taxon>Endopterygota</taxon>
        <taxon>Lepidoptera</taxon>
        <taxon>Glossata</taxon>
        <taxon>Ditrysia</taxon>
        <taxon>Tineoidea</taxon>
        <taxon>Psychidae</taxon>
        <taxon>Oiketicinae</taxon>
        <taxon>Eumeta</taxon>
    </lineage>
</organism>
<sequence length="163" mass="17821">MISGETVHPSRTAAQCVRAAFAILRNAASRQAFHYLKADTRALLVVVASVSAAALLWTVAVPASIPVATGRSRDPSRCPGVGFLWDVEDWRPSLLRFIGGLAAIGYGSNHGDEGVLNTIKIPGSKRLVTISDDTTWQHTYERTLKSDEKILSWKMYIDRADIL</sequence>
<name>A0A4C1U0J8_EUMVA</name>
<proteinExistence type="predicted"/>
<keyword evidence="1" id="KW-0472">Membrane</keyword>
<keyword evidence="1" id="KW-1133">Transmembrane helix</keyword>
<gene>
    <name evidence="2" type="ORF">EVAR_75135_1</name>
</gene>
<accession>A0A4C1U0J8</accession>
<evidence type="ECO:0000313" key="3">
    <source>
        <dbReference type="Proteomes" id="UP000299102"/>
    </source>
</evidence>
<dbReference type="Proteomes" id="UP000299102">
    <property type="component" value="Unassembled WGS sequence"/>
</dbReference>
<comment type="caution">
    <text evidence="2">The sequence shown here is derived from an EMBL/GenBank/DDBJ whole genome shotgun (WGS) entry which is preliminary data.</text>
</comment>
<feature type="transmembrane region" description="Helical" evidence="1">
    <location>
        <begin position="42"/>
        <end position="67"/>
    </location>
</feature>
<reference evidence="2 3" key="1">
    <citation type="journal article" date="2019" name="Commun. Biol.">
        <title>The bagworm genome reveals a unique fibroin gene that provides high tensile strength.</title>
        <authorList>
            <person name="Kono N."/>
            <person name="Nakamura H."/>
            <person name="Ohtoshi R."/>
            <person name="Tomita M."/>
            <person name="Numata K."/>
            <person name="Arakawa K."/>
        </authorList>
    </citation>
    <scope>NUCLEOTIDE SEQUENCE [LARGE SCALE GENOMIC DNA]</scope>
</reference>
<keyword evidence="3" id="KW-1185">Reference proteome</keyword>